<sequence>MPNAADSLLIILFTVFIWLGTGLCLSFYLDKADGIQAEEDLLLDLWRQKKSRFGEKDGNWGDRGMHFAQNVVDFCWCAIGPLILSWRVRKKIYNFGIWMVPKSRMV</sequence>
<protein>
    <submittedName>
        <fullName evidence="2">Uncharacterized protein</fullName>
    </submittedName>
</protein>
<organism evidence="2 3">
    <name type="scientific">Candidatus Giovannonibacteria bacterium GW2011_GWB1_44_23</name>
    <dbReference type="NCBI Taxonomy" id="1618652"/>
    <lineage>
        <taxon>Bacteria</taxon>
        <taxon>Candidatus Giovannoniibacteriota</taxon>
    </lineage>
</organism>
<evidence type="ECO:0000313" key="3">
    <source>
        <dbReference type="Proteomes" id="UP000033977"/>
    </source>
</evidence>
<gene>
    <name evidence="2" type="ORF">UW49_C0004G0091</name>
</gene>
<comment type="caution">
    <text evidence="2">The sequence shown here is derived from an EMBL/GenBank/DDBJ whole genome shotgun (WGS) entry which is preliminary data.</text>
</comment>
<keyword evidence="1" id="KW-0812">Transmembrane</keyword>
<proteinExistence type="predicted"/>
<keyword evidence="1" id="KW-0472">Membrane</keyword>
<dbReference type="EMBL" id="LCIN01000004">
    <property type="protein sequence ID" value="KKT57476.1"/>
    <property type="molecule type" value="Genomic_DNA"/>
</dbReference>
<dbReference type="Proteomes" id="UP000033977">
    <property type="component" value="Unassembled WGS sequence"/>
</dbReference>
<feature type="transmembrane region" description="Helical" evidence="1">
    <location>
        <begin position="67"/>
        <end position="86"/>
    </location>
</feature>
<feature type="transmembrane region" description="Helical" evidence="1">
    <location>
        <begin position="7"/>
        <end position="29"/>
    </location>
</feature>
<accession>A0A0G1IDL0</accession>
<evidence type="ECO:0000256" key="1">
    <source>
        <dbReference type="SAM" id="Phobius"/>
    </source>
</evidence>
<reference evidence="2 3" key="1">
    <citation type="journal article" date="2015" name="Nature">
        <title>rRNA introns, odd ribosomes, and small enigmatic genomes across a large radiation of phyla.</title>
        <authorList>
            <person name="Brown C.T."/>
            <person name="Hug L.A."/>
            <person name="Thomas B.C."/>
            <person name="Sharon I."/>
            <person name="Castelle C.J."/>
            <person name="Singh A."/>
            <person name="Wilkins M.J."/>
            <person name="Williams K.H."/>
            <person name="Banfield J.F."/>
        </authorList>
    </citation>
    <scope>NUCLEOTIDE SEQUENCE [LARGE SCALE GENOMIC DNA]</scope>
</reference>
<name>A0A0G1IDL0_9BACT</name>
<evidence type="ECO:0000313" key="2">
    <source>
        <dbReference type="EMBL" id="KKT57476.1"/>
    </source>
</evidence>
<keyword evidence="1" id="KW-1133">Transmembrane helix</keyword>
<dbReference type="AlphaFoldDB" id="A0A0G1IDL0"/>